<evidence type="ECO:0000256" key="5">
    <source>
        <dbReference type="ARBA" id="ARBA00022824"/>
    </source>
</evidence>
<feature type="transmembrane region" description="Helical" evidence="12">
    <location>
        <begin position="53"/>
        <end position="71"/>
    </location>
</feature>
<dbReference type="OrthoDB" id="10039049at2759"/>
<dbReference type="InterPro" id="IPR014371">
    <property type="entry name" value="Oat_ACAT_DAG_ARE"/>
</dbReference>
<dbReference type="PIRSF" id="PIRSF000439">
    <property type="entry name" value="Oat_ACAT_DAG_ARE"/>
    <property type="match status" value="1"/>
</dbReference>
<comment type="caution">
    <text evidence="13">The sequence shown here is derived from an EMBL/GenBank/DDBJ whole genome shotgun (WGS) entry which is preliminary data.</text>
</comment>
<evidence type="ECO:0000256" key="4">
    <source>
        <dbReference type="ARBA" id="ARBA00022692"/>
    </source>
</evidence>
<evidence type="ECO:0000256" key="2">
    <source>
        <dbReference type="ARBA" id="ARBA00009010"/>
    </source>
</evidence>
<name>A0A834I6Z0_RHYFE</name>
<gene>
    <name evidence="13" type="ORF">GWI33_014645</name>
</gene>
<dbReference type="PANTHER" id="PTHR10408:SF8">
    <property type="entry name" value="O-ACYLTRANSFERASE"/>
    <property type="match status" value="1"/>
</dbReference>
<feature type="transmembrane region" description="Helical" evidence="12">
    <location>
        <begin position="231"/>
        <end position="252"/>
    </location>
</feature>
<evidence type="ECO:0000256" key="7">
    <source>
        <dbReference type="ARBA" id="ARBA00023136"/>
    </source>
</evidence>
<dbReference type="PANTHER" id="PTHR10408">
    <property type="entry name" value="STEROL O-ACYLTRANSFERASE"/>
    <property type="match status" value="1"/>
</dbReference>
<feature type="transmembrane region" description="Helical" evidence="12">
    <location>
        <begin position="202"/>
        <end position="219"/>
    </location>
</feature>
<sequence length="463" mass="53896">MASHEERNGIKTTNNKPENGRKKKILPTKTFKDRESLLTVLVENPHIKVVKHMFIASLIGLFVNTVAHDYFKNGKLKVGLGVISRGFDKLHLVVPAWGLLNICSILCYFCFNLWANVRIQMSPKVKYRQVWDLLWLFSVPIYYIIHFRAVSVFVGYFSLPIASATVLCLEQTRLLMKTHAFIRSNIEKVTSFKSHSDKDLKVASLSHYIYFLFAPTIVYSDTYPRRKTIRWNLIGQWFMEVIGVIFYYAFLLERFVIPGHKDVGLKPYSMSELFLMMCDHGTVGLLFLLLGFYVVLHTVQNLIGELMLFADREFYRDWWTSTNYSDYFRTWNIVVSDWLYTYVYKDCYELVVPGNKAFAKVLVFLLSAIVHEWILTYIFGFFLPALFLVFLFTGSCLTFLKTPDHSIVNILIWYCLALGSGWLVSLYSMEYFVRVNVPVENSTVRDFIVPRLFTLVSLEVDTT</sequence>
<proteinExistence type="inferred from homology"/>
<evidence type="ECO:0000256" key="1">
    <source>
        <dbReference type="ARBA" id="ARBA00004477"/>
    </source>
</evidence>
<dbReference type="GO" id="GO:0005789">
    <property type="term" value="C:endoplasmic reticulum membrane"/>
    <property type="evidence" value="ECO:0007669"/>
    <property type="project" value="UniProtKB-SubCell"/>
</dbReference>
<keyword evidence="5 9" id="KW-0256">Endoplasmic reticulum</keyword>
<evidence type="ECO:0000256" key="3">
    <source>
        <dbReference type="ARBA" id="ARBA00022679"/>
    </source>
</evidence>
<dbReference type="Pfam" id="PF03062">
    <property type="entry name" value="MBOAT"/>
    <property type="match status" value="1"/>
</dbReference>
<evidence type="ECO:0000256" key="8">
    <source>
        <dbReference type="ARBA" id="ARBA00023315"/>
    </source>
</evidence>
<evidence type="ECO:0000313" key="14">
    <source>
        <dbReference type="Proteomes" id="UP000625711"/>
    </source>
</evidence>
<feature type="transmembrane region" description="Helical" evidence="12">
    <location>
        <begin position="374"/>
        <end position="400"/>
    </location>
</feature>
<keyword evidence="4 12" id="KW-0812">Transmembrane</keyword>
<dbReference type="EMBL" id="JAACXV010013738">
    <property type="protein sequence ID" value="KAF7272590.1"/>
    <property type="molecule type" value="Genomic_DNA"/>
</dbReference>
<evidence type="ECO:0000313" key="13">
    <source>
        <dbReference type="EMBL" id="KAF7272590.1"/>
    </source>
</evidence>
<evidence type="ECO:0000256" key="6">
    <source>
        <dbReference type="ARBA" id="ARBA00022989"/>
    </source>
</evidence>
<keyword evidence="6 12" id="KW-1133">Transmembrane helix</keyword>
<keyword evidence="14" id="KW-1185">Reference proteome</keyword>
<dbReference type="InterPro" id="IPR004299">
    <property type="entry name" value="MBOAT_fam"/>
</dbReference>
<feature type="transmembrane region" description="Helical" evidence="12">
    <location>
        <begin position="91"/>
        <end position="115"/>
    </location>
</feature>
<feature type="transmembrane region" description="Helical" evidence="12">
    <location>
        <begin position="407"/>
        <end position="429"/>
    </location>
</feature>
<evidence type="ECO:0000256" key="10">
    <source>
        <dbReference type="PIRSR" id="PIRSR000439-1"/>
    </source>
</evidence>
<dbReference type="AlphaFoldDB" id="A0A834I6Z0"/>
<keyword evidence="3 9" id="KW-0808">Transferase</keyword>
<feature type="transmembrane region" description="Helical" evidence="12">
    <location>
        <begin position="273"/>
        <end position="296"/>
    </location>
</feature>
<comment type="similarity">
    <text evidence="2 9">Belongs to the membrane-bound acyltransferase family. Sterol o-acyltransferase subfamily.</text>
</comment>
<organism evidence="13 14">
    <name type="scientific">Rhynchophorus ferrugineus</name>
    <name type="common">Red palm weevil</name>
    <name type="synonym">Curculio ferrugineus</name>
    <dbReference type="NCBI Taxonomy" id="354439"/>
    <lineage>
        <taxon>Eukaryota</taxon>
        <taxon>Metazoa</taxon>
        <taxon>Ecdysozoa</taxon>
        <taxon>Arthropoda</taxon>
        <taxon>Hexapoda</taxon>
        <taxon>Insecta</taxon>
        <taxon>Pterygota</taxon>
        <taxon>Neoptera</taxon>
        <taxon>Endopterygota</taxon>
        <taxon>Coleoptera</taxon>
        <taxon>Polyphaga</taxon>
        <taxon>Cucujiformia</taxon>
        <taxon>Curculionidae</taxon>
        <taxon>Dryophthorinae</taxon>
        <taxon>Rhynchophorus</taxon>
    </lineage>
</organism>
<evidence type="ECO:0000256" key="11">
    <source>
        <dbReference type="SAM" id="MobiDB-lite"/>
    </source>
</evidence>
<reference evidence="13" key="1">
    <citation type="submission" date="2020-08" db="EMBL/GenBank/DDBJ databases">
        <title>Genome sequencing and assembly of the red palm weevil Rhynchophorus ferrugineus.</title>
        <authorList>
            <person name="Dias G.B."/>
            <person name="Bergman C.M."/>
            <person name="Manee M."/>
        </authorList>
    </citation>
    <scope>NUCLEOTIDE SEQUENCE</scope>
    <source>
        <strain evidence="13">AA-2017</strain>
        <tissue evidence="13">Whole larva</tissue>
    </source>
</reference>
<feature type="active site" evidence="10">
    <location>
        <position position="371"/>
    </location>
</feature>
<evidence type="ECO:0000256" key="9">
    <source>
        <dbReference type="PIRNR" id="PIRNR000439"/>
    </source>
</evidence>
<comment type="subcellular location">
    <subcellularLocation>
        <location evidence="1 9">Endoplasmic reticulum membrane</location>
        <topology evidence="1 9">Multi-pass membrane protein</topology>
    </subcellularLocation>
</comment>
<evidence type="ECO:0000256" key="12">
    <source>
        <dbReference type="SAM" id="Phobius"/>
    </source>
</evidence>
<keyword evidence="8 9" id="KW-0012">Acyltransferase</keyword>
<keyword evidence="7 9" id="KW-0472">Membrane</keyword>
<protein>
    <recommendedName>
        <fullName evidence="9">O-acyltransferase</fullName>
    </recommendedName>
</protein>
<dbReference type="GO" id="GO:0008374">
    <property type="term" value="F:O-acyltransferase activity"/>
    <property type="evidence" value="ECO:0007669"/>
    <property type="project" value="InterPro"/>
</dbReference>
<dbReference type="GO" id="GO:0008203">
    <property type="term" value="P:cholesterol metabolic process"/>
    <property type="evidence" value="ECO:0007669"/>
    <property type="project" value="TreeGrafter"/>
</dbReference>
<feature type="region of interest" description="Disordered" evidence="11">
    <location>
        <begin position="1"/>
        <end position="22"/>
    </location>
</feature>
<accession>A0A834I6Z0</accession>
<dbReference type="Proteomes" id="UP000625711">
    <property type="component" value="Unassembled WGS sequence"/>
</dbReference>